<dbReference type="GO" id="GO:0043531">
    <property type="term" value="F:ADP binding"/>
    <property type="evidence" value="ECO:0007669"/>
    <property type="project" value="InterPro"/>
</dbReference>
<dbReference type="AlphaFoldDB" id="A5C0S6"/>
<dbReference type="InterPro" id="IPR027417">
    <property type="entry name" value="P-loop_NTPase"/>
</dbReference>
<organism evidence="3">
    <name type="scientific">Vitis vinifera</name>
    <name type="common">Grape</name>
    <dbReference type="NCBI Taxonomy" id="29760"/>
    <lineage>
        <taxon>Eukaryota</taxon>
        <taxon>Viridiplantae</taxon>
        <taxon>Streptophyta</taxon>
        <taxon>Embryophyta</taxon>
        <taxon>Tracheophyta</taxon>
        <taxon>Spermatophyta</taxon>
        <taxon>Magnoliopsida</taxon>
        <taxon>eudicotyledons</taxon>
        <taxon>Gunneridae</taxon>
        <taxon>Pentapetalae</taxon>
        <taxon>rosids</taxon>
        <taxon>Vitales</taxon>
        <taxon>Vitaceae</taxon>
        <taxon>Viteae</taxon>
        <taxon>Vitis</taxon>
    </lineage>
</organism>
<evidence type="ECO:0000259" key="2">
    <source>
        <dbReference type="Pfam" id="PF00931"/>
    </source>
</evidence>
<dbReference type="EMBL" id="AM478109">
    <property type="protein sequence ID" value="CAN68508.1"/>
    <property type="molecule type" value="Genomic_DNA"/>
</dbReference>
<accession>A5C0S6</accession>
<dbReference type="Gene3D" id="3.40.50.300">
    <property type="entry name" value="P-loop containing nucleotide triphosphate hydrolases"/>
    <property type="match status" value="1"/>
</dbReference>
<reference evidence="3" key="1">
    <citation type="journal article" date="2007" name="PLoS ONE">
        <title>The first genome sequence of an elite grapevine cultivar (Pinot noir Vitis vinifera L.): coping with a highly heterozygous genome.</title>
        <authorList>
            <person name="Velasco R."/>
            <person name="Zharkikh A."/>
            <person name="Troggio M."/>
            <person name="Cartwright D.A."/>
            <person name="Cestaro A."/>
            <person name="Pruss D."/>
            <person name="Pindo M."/>
            <person name="FitzGerald L.M."/>
            <person name="Vezzulli S."/>
            <person name="Reid J."/>
            <person name="Malacarne G."/>
            <person name="Iliev D."/>
            <person name="Coppola G."/>
            <person name="Wardell B."/>
            <person name="Micheletti D."/>
            <person name="Macalma T."/>
            <person name="Facci M."/>
            <person name="Mitchell J.T."/>
            <person name="Perazzolli M."/>
            <person name="Eldredge G."/>
            <person name="Gatto P."/>
            <person name="Oyzerski R."/>
            <person name="Moretto M."/>
            <person name="Gutin N."/>
            <person name="Stefanini M."/>
            <person name="Chen Y."/>
            <person name="Segala C."/>
            <person name="Davenport C."/>
            <person name="Dematte L."/>
            <person name="Mraz A."/>
            <person name="Battilana J."/>
            <person name="Stormo K."/>
            <person name="Costa F."/>
            <person name="Tao Q."/>
            <person name="Si-Ammour A."/>
            <person name="Harkins T."/>
            <person name="Lackey A."/>
            <person name="Perbost C."/>
            <person name="Taillon B."/>
            <person name="Stella A."/>
            <person name="Solovyev V."/>
            <person name="Fawcett J.A."/>
            <person name="Sterck L."/>
            <person name="Vandepoele K."/>
            <person name="Grando S.M."/>
            <person name="Toppo S."/>
            <person name="Moser C."/>
            <person name="Lanchbury J."/>
            <person name="Bogden R."/>
            <person name="Skolnick M."/>
            <person name="Sgaramella V."/>
            <person name="Bhatnagar S.K."/>
            <person name="Fontana P."/>
            <person name="Gutin A."/>
            <person name="Van de Peer Y."/>
            <person name="Salamini F."/>
            <person name="Viola R."/>
        </authorList>
    </citation>
    <scope>NUCLEOTIDE SEQUENCE</scope>
</reference>
<dbReference type="PANTHER" id="PTHR19338:SF73">
    <property type="entry name" value="DISEASE RESISTANCE PROTEIN RGA2-LIKE"/>
    <property type="match status" value="1"/>
</dbReference>
<feature type="region of interest" description="Disordered" evidence="1">
    <location>
        <begin position="105"/>
        <end position="124"/>
    </location>
</feature>
<feature type="domain" description="NB-ARC" evidence="2">
    <location>
        <begin position="8"/>
        <end position="57"/>
    </location>
</feature>
<gene>
    <name evidence="3" type="ORF">VITISV_005243</name>
</gene>
<evidence type="ECO:0000256" key="1">
    <source>
        <dbReference type="SAM" id="MobiDB-lite"/>
    </source>
</evidence>
<evidence type="ECO:0000313" key="3">
    <source>
        <dbReference type="EMBL" id="CAN68508.1"/>
    </source>
</evidence>
<protein>
    <recommendedName>
        <fullName evidence="2">NB-ARC domain-containing protein</fullName>
    </recommendedName>
</protein>
<sequence length="160" mass="17973">MMTRLLSDNISTNKIDVISIVGMGDAGKTTLAQLLYNDARMEERFDLKAWVCVLEEFLLVRGLSEETIGEPDVHRAHTTGKPNMHRVRTRWASHIREALTAPRRHHGTTLGMPRTHGHDSSTHTWAPRHVWCAPRGRNDMGLGAAYPLPAQARGHLSLVR</sequence>
<dbReference type="InterPro" id="IPR002182">
    <property type="entry name" value="NB-ARC"/>
</dbReference>
<dbReference type="PANTHER" id="PTHR19338">
    <property type="entry name" value="TRANSLOCASE OF INNER MITOCHONDRIAL MEMBRANE 13 HOMOLOG"/>
    <property type="match status" value="1"/>
</dbReference>
<dbReference type="SUPFAM" id="SSF52540">
    <property type="entry name" value="P-loop containing nucleoside triphosphate hydrolases"/>
    <property type="match status" value="1"/>
</dbReference>
<proteinExistence type="predicted"/>
<dbReference type="Pfam" id="PF00931">
    <property type="entry name" value="NB-ARC"/>
    <property type="match status" value="1"/>
</dbReference>
<name>A5C0S6_VITVI</name>